<dbReference type="RefSeq" id="WP_059284478.1">
    <property type="nucleotide sequence ID" value="NZ_LNQU01000002.1"/>
</dbReference>
<dbReference type="NCBIfam" id="NF008955">
    <property type="entry name" value="PRK12297.1"/>
    <property type="match status" value="1"/>
</dbReference>
<organism evidence="13 14">
    <name type="scientific">Aquitalea magnusonii</name>
    <dbReference type="NCBI Taxonomy" id="332411"/>
    <lineage>
        <taxon>Bacteria</taxon>
        <taxon>Pseudomonadati</taxon>
        <taxon>Pseudomonadota</taxon>
        <taxon>Betaproteobacteria</taxon>
        <taxon>Neisseriales</taxon>
        <taxon>Chromobacteriaceae</taxon>
        <taxon>Aquitalea</taxon>
    </lineage>
</organism>
<dbReference type="PANTHER" id="PTHR11702">
    <property type="entry name" value="DEVELOPMENTALLY REGULATED GTP-BINDING PROTEIN-RELATED"/>
    <property type="match status" value="1"/>
</dbReference>
<keyword evidence="3 8" id="KW-0479">Metal-binding</keyword>
<dbReference type="InterPro" id="IPR006073">
    <property type="entry name" value="GTP-bd"/>
</dbReference>
<dbReference type="PROSITE" id="PS00905">
    <property type="entry name" value="GTP1_OBG"/>
    <property type="match status" value="1"/>
</dbReference>
<keyword evidence="7 8" id="KW-0342">GTP-binding</keyword>
<evidence type="ECO:0000256" key="1">
    <source>
        <dbReference type="ARBA" id="ARBA00007699"/>
    </source>
</evidence>
<feature type="binding site" evidence="8">
    <location>
        <begin position="191"/>
        <end position="195"/>
    </location>
    <ligand>
        <name>GTP</name>
        <dbReference type="ChEBI" id="CHEBI:37565"/>
    </ligand>
</feature>
<dbReference type="NCBIfam" id="TIGR02729">
    <property type="entry name" value="Obg_CgtA"/>
    <property type="match status" value="1"/>
</dbReference>
<dbReference type="InterPro" id="IPR006074">
    <property type="entry name" value="GTP1-OBG_CS"/>
</dbReference>
<dbReference type="GO" id="GO:0005525">
    <property type="term" value="F:GTP binding"/>
    <property type="evidence" value="ECO:0007669"/>
    <property type="project" value="UniProtKB-UniRule"/>
</dbReference>
<evidence type="ECO:0000256" key="7">
    <source>
        <dbReference type="ARBA" id="ARBA00023134"/>
    </source>
</evidence>
<evidence type="ECO:0000256" key="5">
    <source>
        <dbReference type="ARBA" id="ARBA00022801"/>
    </source>
</evidence>
<evidence type="ECO:0000256" key="3">
    <source>
        <dbReference type="ARBA" id="ARBA00022723"/>
    </source>
</evidence>
<dbReference type="PANTHER" id="PTHR11702:SF31">
    <property type="entry name" value="MITOCHONDRIAL RIBOSOME-ASSOCIATED GTPASE 2"/>
    <property type="match status" value="1"/>
</dbReference>
<dbReference type="EMBL" id="QJKC01000010">
    <property type="protein sequence ID" value="PXX45909.1"/>
    <property type="molecule type" value="Genomic_DNA"/>
</dbReference>
<dbReference type="PRINTS" id="PR00326">
    <property type="entry name" value="GTP1OBG"/>
</dbReference>
<keyword evidence="5 8" id="KW-0378">Hydrolase</keyword>
<name>A0A318JFD6_9NEIS</name>
<feature type="binding site" evidence="8">
    <location>
        <begin position="213"/>
        <end position="216"/>
    </location>
    <ligand>
        <name>GTP</name>
        <dbReference type="ChEBI" id="CHEBI:37565"/>
    </ligand>
</feature>
<dbReference type="AlphaFoldDB" id="A0A318JFD6"/>
<feature type="domain" description="Obg" evidence="12">
    <location>
        <begin position="1"/>
        <end position="159"/>
    </location>
</feature>
<dbReference type="GO" id="GO:0000287">
    <property type="term" value="F:magnesium ion binding"/>
    <property type="evidence" value="ECO:0007669"/>
    <property type="project" value="InterPro"/>
</dbReference>
<reference evidence="13 14" key="1">
    <citation type="submission" date="2018-05" db="EMBL/GenBank/DDBJ databases">
        <title>Genomic Encyclopedia of Type Strains, Phase IV (KMG-IV): sequencing the most valuable type-strain genomes for metagenomic binning, comparative biology and taxonomic classification.</title>
        <authorList>
            <person name="Goeker M."/>
        </authorList>
    </citation>
    <scope>NUCLEOTIDE SEQUENCE [LARGE SCALE GENOMIC DNA]</scope>
    <source>
        <strain evidence="13 14">DSM 25134</strain>
    </source>
</reference>
<dbReference type="InterPro" id="IPR045086">
    <property type="entry name" value="OBG_GTPase"/>
</dbReference>
<keyword evidence="14" id="KW-1185">Reference proteome</keyword>
<dbReference type="Gene3D" id="2.70.210.12">
    <property type="entry name" value="GTP1/OBG domain"/>
    <property type="match status" value="1"/>
</dbReference>
<protein>
    <recommendedName>
        <fullName evidence="8">GTPase Obg</fullName>
        <ecNumber evidence="8">3.6.5.-</ecNumber>
    </recommendedName>
    <alternativeName>
        <fullName evidence="8">GTP-binding protein Obg</fullName>
    </alternativeName>
</protein>
<evidence type="ECO:0000256" key="6">
    <source>
        <dbReference type="ARBA" id="ARBA00022842"/>
    </source>
</evidence>
<evidence type="ECO:0000256" key="10">
    <source>
        <dbReference type="SAM" id="MobiDB-lite"/>
    </source>
</evidence>
<dbReference type="OrthoDB" id="9807318at2"/>
<gene>
    <name evidence="8" type="primary">obg</name>
    <name evidence="13" type="ORF">DFR38_1106</name>
</gene>
<comment type="caution">
    <text evidence="13">The sequence shown here is derived from an EMBL/GenBank/DDBJ whole genome shotgun (WGS) entry which is preliminary data.</text>
</comment>
<feature type="compositionally biased region" description="Polar residues" evidence="10">
    <location>
        <begin position="130"/>
        <end position="143"/>
    </location>
</feature>
<evidence type="ECO:0000313" key="13">
    <source>
        <dbReference type="EMBL" id="PXX45909.1"/>
    </source>
</evidence>
<evidence type="ECO:0000313" key="14">
    <source>
        <dbReference type="Proteomes" id="UP000248395"/>
    </source>
</evidence>
<keyword evidence="2 8" id="KW-0963">Cytoplasm</keyword>
<dbReference type="Proteomes" id="UP000248395">
    <property type="component" value="Unassembled WGS sequence"/>
</dbReference>
<feature type="binding site" evidence="8">
    <location>
        <begin position="329"/>
        <end position="331"/>
    </location>
    <ligand>
        <name>GTP</name>
        <dbReference type="ChEBI" id="CHEBI:37565"/>
    </ligand>
</feature>
<feature type="domain" description="OBG-type G" evidence="11">
    <location>
        <begin position="160"/>
        <end position="348"/>
    </location>
</feature>
<dbReference type="GO" id="GO:0043022">
    <property type="term" value="F:ribosome binding"/>
    <property type="evidence" value="ECO:0007669"/>
    <property type="project" value="UniProtKB-ARBA"/>
</dbReference>
<dbReference type="PROSITE" id="PS51883">
    <property type="entry name" value="OBG"/>
    <property type="match status" value="1"/>
</dbReference>
<feature type="region of interest" description="Disordered" evidence="10">
    <location>
        <begin position="128"/>
        <end position="149"/>
    </location>
</feature>
<keyword evidence="9" id="KW-0175">Coiled coil</keyword>
<dbReference type="PIRSF" id="PIRSF002401">
    <property type="entry name" value="GTP_bd_Obg/CgtA"/>
    <property type="match status" value="1"/>
</dbReference>
<dbReference type="GO" id="GO:0005737">
    <property type="term" value="C:cytoplasm"/>
    <property type="evidence" value="ECO:0007669"/>
    <property type="project" value="UniProtKB-SubCell"/>
</dbReference>
<sequence>MKFIDEARIEVMAGKGGNGAASFRREKYVPFGGPDGGDGGKGGSVYAVADENVNTLVEYRFVKKYLAQDGERGRGADCYGKGGDDIELHMPVGTVITDHDTGELVADLTHHGQRVMIARGGKGGLGNIHFKSSTNRAPRQSTPGEEGEQRTLKLELKVLADVGLLGMPNAGKSTFIRSVSAARPKVADYPFTTLHPNLGVVRMDDTSSFVIADIPGLIEGAAEGAGLGHRFLKHLQRTGLLLHIVDVAPFDPDVDPVREARAIVAELEKYDAELHGKPRWLVLNKLDMLPAEERDLTVSAFLEAYGWPKTQPDDSLGFDVDTPRVFAISALTHEGTRELVRAIDNYLRIMRARARAAAEEAERLAEEARLARKAAARARQEEIEAAKAAAAAAKAAGEDN</sequence>
<comment type="function">
    <text evidence="8">An essential GTPase which binds GTP, GDP and possibly (p)ppGpp with moderate affinity, with high nucleotide exchange rates and a fairly low GTP hydrolysis rate. Plays a role in control of the cell cycle, stress response, ribosome biogenesis and in those bacteria that undergo differentiation, in morphogenesis control.</text>
</comment>
<feature type="coiled-coil region" evidence="9">
    <location>
        <begin position="347"/>
        <end position="396"/>
    </location>
</feature>
<dbReference type="InterPro" id="IPR031167">
    <property type="entry name" value="G_OBG"/>
</dbReference>
<evidence type="ECO:0000256" key="2">
    <source>
        <dbReference type="ARBA" id="ARBA00022490"/>
    </source>
</evidence>
<dbReference type="PROSITE" id="PS51710">
    <property type="entry name" value="G_OBG"/>
    <property type="match status" value="1"/>
</dbReference>
<dbReference type="CDD" id="cd01898">
    <property type="entry name" value="Obg"/>
    <property type="match status" value="1"/>
</dbReference>
<dbReference type="InterPro" id="IPR006169">
    <property type="entry name" value="GTP1_OBG_dom"/>
</dbReference>
<dbReference type="FunFam" id="2.70.210.12:FF:000001">
    <property type="entry name" value="GTPase Obg"/>
    <property type="match status" value="1"/>
</dbReference>
<dbReference type="GO" id="GO:0003924">
    <property type="term" value="F:GTPase activity"/>
    <property type="evidence" value="ECO:0007669"/>
    <property type="project" value="UniProtKB-UniRule"/>
</dbReference>
<dbReference type="Gene3D" id="3.40.50.300">
    <property type="entry name" value="P-loop containing nucleotide triphosphate hydrolases"/>
    <property type="match status" value="1"/>
</dbReference>
<proteinExistence type="inferred from homology"/>
<comment type="cofactor">
    <cofactor evidence="8">
        <name>Mg(2+)</name>
        <dbReference type="ChEBI" id="CHEBI:18420"/>
    </cofactor>
</comment>
<dbReference type="EC" id="3.6.5.-" evidence="8"/>
<comment type="subunit">
    <text evidence="8">Monomer.</text>
</comment>
<dbReference type="Pfam" id="PF01018">
    <property type="entry name" value="GTP1_OBG"/>
    <property type="match status" value="1"/>
</dbReference>
<dbReference type="InterPro" id="IPR027417">
    <property type="entry name" value="P-loop_NTPase"/>
</dbReference>
<evidence type="ECO:0000259" key="12">
    <source>
        <dbReference type="PROSITE" id="PS51883"/>
    </source>
</evidence>
<evidence type="ECO:0000256" key="4">
    <source>
        <dbReference type="ARBA" id="ARBA00022741"/>
    </source>
</evidence>
<dbReference type="HAMAP" id="MF_01454">
    <property type="entry name" value="GTPase_Obg"/>
    <property type="match status" value="1"/>
</dbReference>
<feature type="binding site" evidence="8">
    <location>
        <position position="173"/>
    </location>
    <ligand>
        <name>Mg(2+)</name>
        <dbReference type="ChEBI" id="CHEBI:18420"/>
    </ligand>
</feature>
<dbReference type="InterPro" id="IPR014100">
    <property type="entry name" value="GTP-bd_Obg/CgtA"/>
</dbReference>
<dbReference type="InterPro" id="IPR036726">
    <property type="entry name" value="GTP1_OBG_dom_sf"/>
</dbReference>
<accession>A0A318JFD6</accession>
<evidence type="ECO:0000256" key="9">
    <source>
        <dbReference type="SAM" id="Coils"/>
    </source>
</evidence>
<feature type="binding site" evidence="8">
    <location>
        <begin position="284"/>
        <end position="287"/>
    </location>
    <ligand>
        <name>GTP</name>
        <dbReference type="ChEBI" id="CHEBI:37565"/>
    </ligand>
</feature>
<comment type="similarity">
    <text evidence="1 8">Belongs to the TRAFAC class OBG-HflX-like GTPase superfamily. OBG GTPase family.</text>
</comment>
<evidence type="ECO:0000259" key="11">
    <source>
        <dbReference type="PROSITE" id="PS51710"/>
    </source>
</evidence>
<keyword evidence="4 8" id="KW-0547">Nucleotide-binding</keyword>
<dbReference type="SUPFAM" id="SSF82051">
    <property type="entry name" value="Obg GTP-binding protein N-terminal domain"/>
    <property type="match status" value="1"/>
</dbReference>
<feature type="binding site" evidence="8">
    <location>
        <begin position="166"/>
        <end position="173"/>
    </location>
    <ligand>
        <name>GTP</name>
        <dbReference type="ChEBI" id="CHEBI:37565"/>
    </ligand>
</feature>
<dbReference type="GO" id="GO:0042254">
    <property type="term" value="P:ribosome biogenesis"/>
    <property type="evidence" value="ECO:0007669"/>
    <property type="project" value="UniProtKB-UniRule"/>
</dbReference>
<feature type="binding site" evidence="8">
    <location>
        <position position="193"/>
    </location>
    <ligand>
        <name>Mg(2+)</name>
        <dbReference type="ChEBI" id="CHEBI:18420"/>
    </ligand>
</feature>
<evidence type="ECO:0000256" key="8">
    <source>
        <dbReference type="HAMAP-Rule" id="MF_01454"/>
    </source>
</evidence>
<dbReference type="NCBIfam" id="NF008956">
    <property type="entry name" value="PRK12299.1"/>
    <property type="match status" value="1"/>
</dbReference>
<comment type="subcellular location">
    <subcellularLocation>
        <location evidence="8">Cytoplasm</location>
    </subcellularLocation>
</comment>
<dbReference type="SUPFAM" id="SSF52540">
    <property type="entry name" value="P-loop containing nucleoside triphosphate hydrolases"/>
    <property type="match status" value="1"/>
</dbReference>
<dbReference type="Pfam" id="PF01926">
    <property type="entry name" value="MMR_HSR1"/>
    <property type="match status" value="1"/>
</dbReference>
<keyword evidence="6 8" id="KW-0460">Magnesium</keyword>